<name>A0ABN9A3H5_RANTA</name>
<dbReference type="EMBL" id="OX459945">
    <property type="protein sequence ID" value="CAI9179886.1"/>
    <property type="molecule type" value="Genomic_DNA"/>
</dbReference>
<feature type="compositionally biased region" description="Polar residues" evidence="1">
    <location>
        <begin position="27"/>
        <end position="40"/>
    </location>
</feature>
<reference evidence="2" key="1">
    <citation type="submission" date="2023-04" db="EMBL/GenBank/DDBJ databases">
        <authorList>
            <consortium name="ELIXIR-Norway"/>
        </authorList>
    </citation>
    <scope>NUCLEOTIDE SEQUENCE [LARGE SCALE GENOMIC DNA]</scope>
</reference>
<proteinExistence type="predicted"/>
<feature type="region of interest" description="Disordered" evidence="1">
    <location>
        <begin position="25"/>
        <end position="54"/>
    </location>
</feature>
<accession>A0ABN9A3H5</accession>
<sequence>MPELLSSAASGRPAGLVTFRPRVHRASVSSKLSKATSIFRSGTDPGQGRPGARATGASMNISVAITPALPGKASPPGSRREQQGPLLTRPPPGTCWKPARCTAAHIWNLARLEPEGRAGTSKTCAPGDIRAATGLSSAPPRPFGSCPRAQER</sequence>
<keyword evidence="3" id="KW-1185">Reference proteome</keyword>
<organism evidence="2 3">
    <name type="scientific">Rangifer tarandus platyrhynchus</name>
    <name type="common">Svalbard reindeer</name>
    <dbReference type="NCBI Taxonomy" id="3082113"/>
    <lineage>
        <taxon>Eukaryota</taxon>
        <taxon>Metazoa</taxon>
        <taxon>Chordata</taxon>
        <taxon>Craniata</taxon>
        <taxon>Vertebrata</taxon>
        <taxon>Euteleostomi</taxon>
        <taxon>Mammalia</taxon>
        <taxon>Eutheria</taxon>
        <taxon>Laurasiatheria</taxon>
        <taxon>Artiodactyla</taxon>
        <taxon>Ruminantia</taxon>
        <taxon>Pecora</taxon>
        <taxon>Cervidae</taxon>
        <taxon>Odocoileinae</taxon>
        <taxon>Rangifer</taxon>
    </lineage>
</organism>
<protein>
    <submittedName>
        <fullName evidence="2">Uncharacterized protein</fullName>
    </submittedName>
</protein>
<dbReference type="Proteomes" id="UP001176941">
    <property type="component" value="Chromosome 9"/>
</dbReference>
<feature type="region of interest" description="Disordered" evidence="1">
    <location>
        <begin position="113"/>
        <end position="152"/>
    </location>
</feature>
<feature type="region of interest" description="Disordered" evidence="1">
    <location>
        <begin position="67"/>
        <end position="94"/>
    </location>
</feature>
<evidence type="ECO:0000313" key="3">
    <source>
        <dbReference type="Proteomes" id="UP001176941"/>
    </source>
</evidence>
<evidence type="ECO:0000256" key="1">
    <source>
        <dbReference type="SAM" id="MobiDB-lite"/>
    </source>
</evidence>
<evidence type="ECO:0000313" key="2">
    <source>
        <dbReference type="EMBL" id="CAI9179886.1"/>
    </source>
</evidence>
<gene>
    <name evidence="2" type="ORF">MRATA1EN1_LOCUS28848</name>
</gene>